<dbReference type="Proteomes" id="UP000017247">
    <property type="component" value="Unassembled WGS sequence"/>
</dbReference>
<gene>
    <name evidence="1" type="ORF">LHCIRMBIA104_00995</name>
</gene>
<accession>U6FDN5</accession>
<name>U6FDN5_LACHE</name>
<protein>
    <submittedName>
        <fullName evidence="1">Uncharacterized protein</fullName>
    </submittedName>
</protein>
<dbReference type="HOGENOM" id="CLU_2601578_0_0_9"/>
<dbReference type="RefSeq" id="WP_023191801.1">
    <property type="nucleotide sequence ID" value="NZ_HG531081.1"/>
</dbReference>
<evidence type="ECO:0000313" key="1">
    <source>
        <dbReference type="EMBL" id="CDI60671.1"/>
    </source>
</evidence>
<organism evidence="1">
    <name type="scientific">Lactobacillus helveticus CIRM-BIA 104</name>
    <dbReference type="NCBI Taxonomy" id="1226333"/>
    <lineage>
        <taxon>Bacteria</taxon>
        <taxon>Bacillati</taxon>
        <taxon>Bacillota</taxon>
        <taxon>Bacilli</taxon>
        <taxon>Lactobacillales</taxon>
        <taxon>Lactobacillaceae</taxon>
        <taxon>Lactobacillus</taxon>
    </lineage>
</organism>
<comment type="caution">
    <text evidence="1">The sequence shown here is derived from an EMBL/GenBank/DDBJ whole genome shotgun (WGS) entry which is preliminary data.</text>
</comment>
<dbReference type="AlphaFoldDB" id="U6FDN5"/>
<proteinExistence type="predicted"/>
<reference evidence="1" key="1">
    <citation type="submission" date="2013-09" db="EMBL/GenBank/DDBJ databases">
        <title>Draft Genome Sequence of five Lactobacillus helveticus strains CIRM-BIA 101T, 103, 104, 951 and 953 isolated from milk product.</title>
        <authorList>
            <person name="Valence F."/>
            <person name="Chuat V."/>
            <person name="Ma L."/>
            <person name="Creno S."/>
            <person name="Falentin H."/>
            <person name="Lortal S."/>
            <person name="Bizet C."/>
            <person name="Clermont D."/>
            <person name="Loux V."/>
            <person name="Bouchier C."/>
            <person name="Cousin S."/>
        </authorList>
    </citation>
    <scope>NUCLEOTIDE SEQUENCE [LARGE SCALE GENOMIC DNA]</scope>
    <source>
        <strain evidence="1">CIRM-BIA 104</strain>
    </source>
</reference>
<sequence length="95" mass="11072">MSVREFANSLGISSSALTKIENNHRIQTKYQDMLFRLVMLNKSDFKKELANNDKKTWLDNLNQMIDKKYQRSDSYYVVSDNNIVFKSSVERGSIA</sequence>
<dbReference type="EMBL" id="CBUL010000122">
    <property type="protein sequence ID" value="CDI60671.1"/>
    <property type="molecule type" value="Genomic_DNA"/>
</dbReference>